<gene>
    <name evidence="4" type="ORF">BJL90_04265</name>
    <name evidence="5" type="ORF">CLFO_40940</name>
</gene>
<feature type="domain" description="SLH" evidence="3">
    <location>
        <begin position="661"/>
        <end position="723"/>
    </location>
</feature>
<keyword evidence="6" id="KW-1185">Reference proteome</keyword>
<proteinExistence type="predicted"/>
<dbReference type="PROSITE" id="PS51272">
    <property type="entry name" value="SLH"/>
    <property type="match status" value="1"/>
</dbReference>
<dbReference type="AlphaFoldDB" id="A0AAC9RRD6"/>
<evidence type="ECO:0000259" key="3">
    <source>
        <dbReference type="PROSITE" id="PS51272"/>
    </source>
</evidence>
<keyword evidence="1" id="KW-0677">Repeat</keyword>
<reference evidence="5 7" key="2">
    <citation type="submission" date="2017-03" db="EMBL/GenBank/DDBJ databases">
        <title>Complete sequence of Clostridium formicaceticum DSM 92.</title>
        <authorList>
            <person name="Poehlein A."/>
            <person name="Karl M."/>
            <person name="Bengelsdorf F.R."/>
            <person name="Duerre P."/>
            <person name="Daniel R."/>
        </authorList>
    </citation>
    <scope>NUCLEOTIDE SEQUENCE [LARGE SCALE GENOMIC DNA]</scope>
    <source>
        <strain evidence="5 7">DSM 92</strain>
    </source>
</reference>
<sequence>MVLKKTLSGFIVGGLLISQAGFTFAAPQTVTVTEVATTSAAAVSYEMSEKGSASQDAHLTEEEVLHLAKSYIKRFFHVDVEEEQNLQINVNYREDWRRSDKYVWEVRFIQQGRNQYLHLQVTINDEDKELVELRKHQDHRGQGNYVAQYTREEAEEIAYRFLLDTSKHLLDQLILEDDTNNMQYVFADNGSGLTPTEYNIYYPRQKDGVPVMNDGIQIGVNSGSGEVTSYRLNWNEETLPKKTAIITEEKAREVFKENLDVYLSYLPVRDTNKQYADVVKEVKFVYFPHYEGGRWVDAVTGEMVNYPGNPSMEAKKMNVSEKDKGIFENLTSKKKVRSEEMSKEEVSSLASNVLEKIYGNENFKIENMNYSTNVIYGDGNKRKVWNVQFQLKEDVYNNGHLTIDAKTEEILQFNYYNWRMREMMMAEESFKPTVAWEDAYYKAIEVLKNLYPERIKSLELEQTYQESIHYYNDHKVIDPEYYFNFTRKEKNIPYLNNYIIVTIDSTTGDLQGIQYRWDDVTLPQPKNLLDKEEALDLFAQQSEAKLSYVQLGEAKNQKEDQIKLVYSNSPKNSMLYSYLDAHTGKFLDWNGQEAKAKERKVITLAEKLQNHWGERELKIMAANGVIDLEKFDLQDQVTKNDIVKMMVAAMGYWYYPVEEVEELKFTDISTDEEAYQHLQVAVQYKFIDNKKEAFRGEEPVSKEEFAAMLIKTTPLEKAAAIKEIYKLPVKDADEVDPEKLGAVALAYGMDILRKEGDAYQPHENVTLDQAAVGIYRIFKLFGRRDW</sequence>
<dbReference type="InterPro" id="IPR032599">
    <property type="entry name" value="YcdB/YcdC_rep_domain"/>
</dbReference>
<dbReference type="EMBL" id="CP020559">
    <property type="protein sequence ID" value="ARE89613.1"/>
    <property type="molecule type" value="Genomic_DNA"/>
</dbReference>
<dbReference type="Pfam" id="PF16244">
    <property type="entry name" value="DUF4901"/>
    <property type="match status" value="2"/>
</dbReference>
<dbReference type="KEGG" id="cfm:BJL90_04265"/>
<dbReference type="Pfam" id="PF00395">
    <property type="entry name" value="SLH"/>
    <property type="match status" value="1"/>
</dbReference>
<reference evidence="4 6" key="1">
    <citation type="submission" date="2016-10" db="EMBL/GenBank/DDBJ databases">
        <title>Complete Genome Sequence of Acetogen Clostridium formicoaceticum ATCC 27076.</title>
        <authorList>
            <person name="Bao T."/>
            <person name="Cheng C."/>
            <person name="Zhao J."/>
            <person name="Yang S.-T."/>
            <person name="Wang J."/>
            <person name="Wang M."/>
        </authorList>
    </citation>
    <scope>NUCLEOTIDE SEQUENCE [LARGE SCALE GENOMIC DNA]</scope>
    <source>
        <strain evidence="4 6">ATCC 27076</strain>
    </source>
</reference>
<protein>
    <submittedName>
        <fullName evidence="5">Peptidase propeptide and YPEB domain protein</fullName>
    </submittedName>
</protein>
<evidence type="ECO:0000313" key="4">
    <source>
        <dbReference type="EMBL" id="AOY75187.1"/>
    </source>
</evidence>
<dbReference type="RefSeq" id="WP_070964512.1">
    <property type="nucleotide sequence ID" value="NZ_CP017603.1"/>
</dbReference>
<evidence type="ECO:0000313" key="7">
    <source>
        <dbReference type="Proteomes" id="UP000192478"/>
    </source>
</evidence>
<feature type="chain" id="PRO_5042156120" evidence="2">
    <location>
        <begin position="26"/>
        <end position="786"/>
    </location>
</feature>
<accession>A0AAC9RRD6</accession>
<evidence type="ECO:0000256" key="1">
    <source>
        <dbReference type="ARBA" id="ARBA00022737"/>
    </source>
</evidence>
<evidence type="ECO:0000313" key="5">
    <source>
        <dbReference type="EMBL" id="ARE89613.1"/>
    </source>
</evidence>
<dbReference type="InterPro" id="IPR001119">
    <property type="entry name" value="SLH_dom"/>
</dbReference>
<evidence type="ECO:0000256" key="2">
    <source>
        <dbReference type="SAM" id="SignalP"/>
    </source>
</evidence>
<organism evidence="5 7">
    <name type="scientific">Clostridium formicaceticum</name>
    <dbReference type="NCBI Taxonomy" id="1497"/>
    <lineage>
        <taxon>Bacteria</taxon>
        <taxon>Bacillati</taxon>
        <taxon>Bacillota</taxon>
        <taxon>Clostridia</taxon>
        <taxon>Eubacteriales</taxon>
        <taxon>Clostridiaceae</taxon>
        <taxon>Clostridium</taxon>
    </lineage>
</organism>
<name>A0AAC9RRD6_9CLOT</name>
<dbReference type="Proteomes" id="UP000192478">
    <property type="component" value="Chromosome"/>
</dbReference>
<dbReference type="Proteomes" id="UP000177894">
    <property type="component" value="Chromosome"/>
</dbReference>
<dbReference type="EMBL" id="CP017603">
    <property type="protein sequence ID" value="AOY75187.1"/>
    <property type="molecule type" value="Genomic_DNA"/>
</dbReference>
<feature type="signal peptide" evidence="2">
    <location>
        <begin position="1"/>
        <end position="25"/>
    </location>
</feature>
<evidence type="ECO:0000313" key="6">
    <source>
        <dbReference type="Proteomes" id="UP000177894"/>
    </source>
</evidence>
<keyword evidence="2" id="KW-0732">Signal</keyword>